<dbReference type="GO" id="GO:0030154">
    <property type="term" value="P:cell differentiation"/>
    <property type="evidence" value="ECO:0007669"/>
    <property type="project" value="TreeGrafter"/>
</dbReference>
<dbReference type="SUPFAM" id="SSF46689">
    <property type="entry name" value="Homeodomain-like"/>
    <property type="match status" value="1"/>
</dbReference>
<sequence>MSPTASPFEFPNALDHEGDHQMIDPSSLRLPDSIHGSSAASDHGSGSITPQPTHVDNSVSTSSFWTNAAADMSGSSQPPNPSMSSPWTFDNLNNPSTSTTPSVDAQSESGVLSMHTTPSSSSAKFNFPQSTPSRPSAISNNMMFRSANELVQTPSTAASTPWPSTASTSAMDHTFMPPPPPNTASQSMAAPQGHSGIQGGMQGNHHHHMSLSGAFTGLSPMLAGFSTSSPTFDQSIQFTPGSGSLVGSPINSQLNRPNGPIRTFSASAAIPQTNRKRSNTLMTLASSSPSSSSGPHSYPYPSPRFPTSLMNHHVHPGILPQSASRLNRQPSAPIMTAEPKRVFHPSPATAISPAIGADMGQMSPEDGYNGRLGTTMMGLGMPMGYNSMPMGMMGMGMRSTPSMEAKPPRFKPTKEQLDILIKSYEENKNPDGPAREALAKKLGPDVRPKTLQIWFQNRRSKSRAKERDANLPKPLHTRGGSSSHGHRSSSTASASKGGGNKGVDMEALRGLIHDDDPNLTILPISVLSIANWTRFLMPGSGISHPDLAAAVRFTHSTHPSLYAYVVHQTDTFRIEIPINPSAISNLQSVENPSLNSEAVAISFELSMNTAKYAAWNEDEHTDHGVWNEVGDFTGGETQGGGKCELTGDKEVLLAAFSRVHQYLASGTDSSLSDNIDTTKTSIPGNLWRFPSISSSSPFPFSTSSIQISPFEHPVLNHLQTSHLQKQQAFSQPDLKSSSPSESVDSGSLSEFEFTSKALNFSQNESHIQQTSGQVPLPSTATTSAITGSFDSKNDFGYGWNNNITSPNQLNGSSNNTSQPTIGQNTPFTNWGFPSMNSNSNPTLTPIENTTNTNILHTPVFSTLDPSTIIEGTNNFNQFQTLNSGFNGNMTSNKTTTNVEGFTMTRGEEGDQSECSSEMDLSTPPFEFEEDKLSSNDIIGTTKIGEEDGMKRTNNVTFGMDSNPRIDL</sequence>
<evidence type="ECO:0000256" key="5">
    <source>
        <dbReference type="SAM" id="MobiDB-lite"/>
    </source>
</evidence>
<feature type="compositionally biased region" description="Low complexity" evidence="5">
    <location>
        <begin position="477"/>
        <end position="495"/>
    </location>
</feature>
<proteinExistence type="predicted"/>
<dbReference type="EMBL" id="CP144519">
    <property type="protein sequence ID" value="WWC66777.1"/>
    <property type="molecule type" value="Genomic_DNA"/>
</dbReference>
<comment type="subcellular location">
    <subcellularLocation>
        <location evidence="3 4">Nucleus</location>
    </subcellularLocation>
</comment>
<feature type="compositionally biased region" description="Low complexity" evidence="5">
    <location>
        <begin position="33"/>
        <end position="48"/>
    </location>
</feature>
<keyword evidence="2 3" id="KW-0371">Homeobox</keyword>
<dbReference type="PROSITE" id="PS50071">
    <property type="entry name" value="HOMEOBOX_2"/>
    <property type="match status" value="1"/>
</dbReference>
<dbReference type="EMBL" id="KI894007">
    <property type="protein sequence ID" value="OCF53341.1"/>
    <property type="molecule type" value="Genomic_DNA"/>
</dbReference>
<keyword evidence="9" id="KW-1185">Reference proteome</keyword>
<evidence type="ECO:0000256" key="1">
    <source>
        <dbReference type="ARBA" id="ARBA00023125"/>
    </source>
</evidence>
<protein>
    <recommendedName>
        <fullName evidence="6">Homeobox domain-containing protein</fullName>
    </recommendedName>
</protein>
<evidence type="ECO:0000313" key="9">
    <source>
        <dbReference type="Proteomes" id="UP000094020"/>
    </source>
</evidence>
<accession>A0A1B9ID53</accession>
<feature type="compositionally biased region" description="Low complexity" evidence="5">
    <location>
        <begin position="730"/>
        <end position="748"/>
    </location>
</feature>
<reference evidence="8" key="2">
    <citation type="submission" date="2013-07" db="EMBL/GenBank/DDBJ databases">
        <authorList>
            <consortium name="The Broad Institute Genome Sequencing Platform"/>
            <person name="Cuomo C."/>
            <person name="Litvintseva A."/>
            <person name="Chen Y."/>
            <person name="Heitman J."/>
            <person name="Sun S."/>
            <person name="Springer D."/>
            <person name="Dromer F."/>
            <person name="Young S.K."/>
            <person name="Zeng Q."/>
            <person name="Gargeya S."/>
            <person name="Fitzgerald M."/>
            <person name="Abouelleil A."/>
            <person name="Alvarado L."/>
            <person name="Berlin A.M."/>
            <person name="Chapman S.B."/>
            <person name="Dewar J."/>
            <person name="Goldberg J."/>
            <person name="Griggs A."/>
            <person name="Gujja S."/>
            <person name="Hansen M."/>
            <person name="Howarth C."/>
            <person name="Imamovic A."/>
            <person name="Larimer J."/>
            <person name="McCowan C."/>
            <person name="Murphy C."/>
            <person name="Pearson M."/>
            <person name="Priest M."/>
            <person name="Roberts A."/>
            <person name="Saif S."/>
            <person name="Shea T."/>
            <person name="Sykes S."/>
            <person name="Wortman J."/>
            <person name="Nusbaum C."/>
            <person name="Birren B."/>
        </authorList>
    </citation>
    <scope>NUCLEOTIDE SEQUENCE</scope>
    <source>
        <strain evidence="8">CBS 10737</strain>
    </source>
</reference>
<dbReference type="PANTHER" id="PTHR24324">
    <property type="entry name" value="HOMEOBOX PROTEIN HHEX"/>
    <property type="match status" value="1"/>
</dbReference>
<dbReference type="GO" id="GO:0006357">
    <property type="term" value="P:regulation of transcription by RNA polymerase II"/>
    <property type="evidence" value="ECO:0007669"/>
    <property type="project" value="TreeGrafter"/>
</dbReference>
<feature type="compositionally biased region" description="Polar residues" evidence="5">
    <location>
        <begin position="87"/>
        <end position="135"/>
    </location>
</feature>
<evidence type="ECO:0000313" key="8">
    <source>
        <dbReference type="EMBL" id="WWC66777.1"/>
    </source>
</evidence>
<dbReference type="SMART" id="SM00389">
    <property type="entry name" value="HOX"/>
    <property type="match status" value="1"/>
</dbReference>
<feature type="region of interest" description="Disordered" evidence="5">
    <location>
        <begin position="179"/>
        <end position="204"/>
    </location>
</feature>
<evidence type="ECO:0000256" key="4">
    <source>
        <dbReference type="RuleBase" id="RU000682"/>
    </source>
</evidence>
<evidence type="ECO:0000256" key="3">
    <source>
        <dbReference type="PROSITE-ProRule" id="PRU00108"/>
    </source>
</evidence>
<keyword evidence="3 4" id="KW-0539">Nucleus</keyword>
<feature type="region of interest" description="Disordered" evidence="5">
    <location>
        <begin position="947"/>
        <end position="967"/>
    </location>
</feature>
<evidence type="ECO:0000313" key="7">
    <source>
        <dbReference type="EMBL" id="OCF53341.1"/>
    </source>
</evidence>
<dbReference type="OrthoDB" id="6159439at2759"/>
<evidence type="ECO:0000259" key="6">
    <source>
        <dbReference type="PROSITE" id="PS50071"/>
    </source>
</evidence>
<dbReference type="AlphaFoldDB" id="A0A1B9ID53"/>
<dbReference type="GeneID" id="30169012"/>
<dbReference type="PANTHER" id="PTHR24324:SF9">
    <property type="entry name" value="HOMEOBOX DOMAIN-CONTAINING PROTEIN"/>
    <property type="match status" value="1"/>
</dbReference>
<dbReference type="STRING" id="1296096.A0A1B9ID53"/>
<dbReference type="RefSeq" id="XP_019014560.1">
    <property type="nucleotide sequence ID" value="XM_019152422.1"/>
</dbReference>
<dbReference type="KEGG" id="kpin:30169012"/>
<reference evidence="7" key="1">
    <citation type="submission" date="2013-07" db="EMBL/GenBank/DDBJ databases">
        <title>The Genome Sequence of Cryptococcus pinus CBS10737.</title>
        <authorList>
            <consortium name="The Broad Institute Genome Sequencing Platform"/>
            <person name="Cuomo C."/>
            <person name="Litvintseva A."/>
            <person name="Chen Y."/>
            <person name="Heitman J."/>
            <person name="Sun S."/>
            <person name="Springer D."/>
            <person name="Dromer F."/>
            <person name="Young S.K."/>
            <person name="Zeng Q."/>
            <person name="Gargeya S."/>
            <person name="Fitzgerald M."/>
            <person name="Abouelleil A."/>
            <person name="Alvarado L."/>
            <person name="Berlin A.M."/>
            <person name="Chapman S.B."/>
            <person name="Dewar J."/>
            <person name="Goldberg J."/>
            <person name="Griggs A."/>
            <person name="Gujja S."/>
            <person name="Hansen M."/>
            <person name="Howarth C."/>
            <person name="Imamovic A."/>
            <person name="Larimer J."/>
            <person name="McCowan C."/>
            <person name="Murphy C."/>
            <person name="Pearson M."/>
            <person name="Priest M."/>
            <person name="Roberts A."/>
            <person name="Saif S."/>
            <person name="Shea T."/>
            <person name="Sykes S."/>
            <person name="Wortman J."/>
            <person name="Nusbaum C."/>
            <person name="Birren B."/>
        </authorList>
    </citation>
    <scope>NUCLEOTIDE SEQUENCE [LARGE SCALE GENOMIC DNA]</scope>
    <source>
        <strain evidence="7">CBS 10737</strain>
    </source>
</reference>
<feature type="region of interest" description="Disordered" evidence="5">
    <location>
        <begin position="450"/>
        <end position="502"/>
    </location>
</feature>
<feature type="DNA-binding region" description="Homeobox" evidence="3">
    <location>
        <begin position="405"/>
        <end position="466"/>
    </location>
</feature>
<dbReference type="Gene3D" id="1.10.10.60">
    <property type="entry name" value="Homeodomain-like"/>
    <property type="match status" value="1"/>
</dbReference>
<dbReference type="GO" id="GO:0005634">
    <property type="term" value="C:nucleus"/>
    <property type="evidence" value="ECO:0007669"/>
    <property type="project" value="UniProtKB-SubCell"/>
</dbReference>
<dbReference type="InterPro" id="IPR051000">
    <property type="entry name" value="Homeobox_DNA-bind_prot"/>
</dbReference>
<feature type="compositionally biased region" description="Low complexity" evidence="5">
    <location>
        <begin position="286"/>
        <end position="297"/>
    </location>
</feature>
<feature type="region of interest" description="Disordered" evidence="5">
    <location>
        <begin position="283"/>
        <end position="302"/>
    </location>
</feature>
<dbReference type="Pfam" id="PF00046">
    <property type="entry name" value="Homeodomain"/>
    <property type="match status" value="1"/>
</dbReference>
<feature type="compositionally biased region" description="Polar residues" evidence="5">
    <location>
        <begin position="49"/>
        <end position="66"/>
    </location>
</feature>
<feature type="domain" description="Homeobox" evidence="6">
    <location>
        <begin position="403"/>
        <end position="465"/>
    </location>
</feature>
<dbReference type="Proteomes" id="UP000094020">
    <property type="component" value="Chromosome 1"/>
</dbReference>
<dbReference type="InterPro" id="IPR001356">
    <property type="entry name" value="HD"/>
</dbReference>
<evidence type="ECO:0000256" key="2">
    <source>
        <dbReference type="ARBA" id="ARBA00023155"/>
    </source>
</evidence>
<dbReference type="GO" id="GO:0000978">
    <property type="term" value="F:RNA polymerase II cis-regulatory region sequence-specific DNA binding"/>
    <property type="evidence" value="ECO:0007669"/>
    <property type="project" value="TreeGrafter"/>
</dbReference>
<reference evidence="7" key="3">
    <citation type="submission" date="2016-07" db="EMBL/GenBank/DDBJ databases">
        <title>Evolution of pathogenesis and genome organization in the Tremellales.</title>
        <authorList>
            <person name="Cuomo C."/>
            <person name="Litvintseva A."/>
            <person name="Heitman J."/>
            <person name="Chen Y."/>
            <person name="Sun S."/>
            <person name="Springer D."/>
            <person name="Dromer F."/>
            <person name="Young S."/>
            <person name="Zeng Q."/>
            <person name="Chapman S."/>
            <person name="Gujja S."/>
            <person name="Saif S."/>
            <person name="Birren B."/>
        </authorList>
    </citation>
    <scope>NUCLEOTIDE SEQUENCE</scope>
    <source>
        <strain evidence="7">CBS 10737</strain>
    </source>
</reference>
<dbReference type="InterPro" id="IPR009057">
    <property type="entry name" value="Homeodomain-like_sf"/>
</dbReference>
<gene>
    <name evidence="7" type="ORF">I206_00643</name>
    <name evidence="8" type="ORF">I206_100682</name>
</gene>
<feature type="compositionally biased region" description="Low complexity" evidence="5">
    <location>
        <begin position="73"/>
        <end position="86"/>
    </location>
</feature>
<feature type="region of interest" description="Disordered" evidence="5">
    <location>
        <begin position="722"/>
        <end position="748"/>
    </location>
</feature>
<organism evidence="7">
    <name type="scientific">Kwoniella pini CBS 10737</name>
    <dbReference type="NCBI Taxonomy" id="1296096"/>
    <lineage>
        <taxon>Eukaryota</taxon>
        <taxon>Fungi</taxon>
        <taxon>Dikarya</taxon>
        <taxon>Basidiomycota</taxon>
        <taxon>Agaricomycotina</taxon>
        <taxon>Tremellomycetes</taxon>
        <taxon>Tremellales</taxon>
        <taxon>Cryptococcaceae</taxon>
        <taxon>Kwoniella</taxon>
    </lineage>
</organism>
<keyword evidence="1 3" id="KW-0238">DNA-binding</keyword>
<reference evidence="8" key="4">
    <citation type="submission" date="2024-02" db="EMBL/GenBank/DDBJ databases">
        <title>Comparative genomics of Cryptococcus and Kwoniella reveals pathogenesis evolution and contrasting modes of karyotype evolution via chromosome fusion or intercentromeric recombination.</title>
        <authorList>
            <person name="Coelho M.A."/>
            <person name="David-Palma M."/>
            <person name="Shea T."/>
            <person name="Bowers K."/>
            <person name="McGinley-Smith S."/>
            <person name="Mohammad A.W."/>
            <person name="Gnirke A."/>
            <person name="Yurkov A.M."/>
            <person name="Nowrousian M."/>
            <person name="Sun S."/>
            <person name="Cuomo C.A."/>
            <person name="Heitman J."/>
        </authorList>
    </citation>
    <scope>NUCLEOTIDE SEQUENCE</scope>
    <source>
        <strain evidence="8">CBS 10737</strain>
    </source>
</reference>
<dbReference type="CDD" id="cd00086">
    <property type="entry name" value="homeodomain"/>
    <property type="match status" value="1"/>
</dbReference>
<feature type="region of interest" description="Disordered" evidence="5">
    <location>
        <begin position="1"/>
        <end position="135"/>
    </location>
</feature>
<name>A0A1B9ID53_9TREE</name>
<feature type="region of interest" description="Disordered" evidence="5">
    <location>
        <begin position="424"/>
        <end position="443"/>
    </location>
</feature>